<name>A0ACC0YDM9_9ROSI</name>
<proteinExistence type="predicted"/>
<protein>
    <submittedName>
        <fullName evidence="1">Uncharacterized protein</fullName>
    </submittedName>
</protein>
<dbReference type="EMBL" id="CM047742">
    <property type="protein sequence ID" value="KAJ0034442.1"/>
    <property type="molecule type" value="Genomic_DNA"/>
</dbReference>
<comment type="caution">
    <text evidence="1">The sequence shown here is derived from an EMBL/GenBank/DDBJ whole genome shotgun (WGS) entry which is preliminary data.</text>
</comment>
<keyword evidence="2" id="KW-1185">Reference proteome</keyword>
<evidence type="ECO:0000313" key="2">
    <source>
        <dbReference type="Proteomes" id="UP001163603"/>
    </source>
</evidence>
<organism evidence="1 2">
    <name type="scientific">Pistacia integerrima</name>
    <dbReference type="NCBI Taxonomy" id="434235"/>
    <lineage>
        <taxon>Eukaryota</taxon>
        <taxon>Viridiplantae</taxon>
        <taxon>Streptophyta</taxon>
        <taxon>Embryophyta</taxon>
        <taxon>Tracheophyta</taxon>
        <taxon>Spermatophyta</taxon>
        <taxon>Magnoliopsida</taxon>
        <taxon>eudicotyledons</taxon>
        <taxon>Gunneridae</taxon>
        <taxon>Pentapetalae</taxon>
        <taxon>rosids</taxon>
        <taxon>malvids</taxon>
        <taxon>Sapindales</taxon>
        <taxon>Anacardiaceae</taxon>
        <taxon>Pistacia</taxon>
    </lineage>
</organism>
<dbReference type="Proteomes" id="UP001163603">
    <property type="component" value="Chromosome 7"/>
</dbReference>
<accession>A0ACC0YDM9</accession>
<gene>
    <name evidence="1" type="ORF">Pint_26201</name>
</gene>
<reference evidence="2" key="1">
    <citation type="journal article" date="2023" name="G3 (Bethesda)">
        <title>Genome assembly and association tests identify interacting loci associated with vigor, precocity, and sex in interspecific pistachio rootstocks.</title>
        <authorList>
            <person name="Palmer W."/>
            <person name="Jacygrad E."/>
            <person name="Sagayaradj S."/>
            <person name="Cavanaugh K."/>
            <person name="Han R."/>
            <person name="Bertier L."/>
            <person name="Beede B."/>
            <person name="Kafkas S."/>
            <person name="Golino D."/>
            <person name="Preece J."/>
            <person name="Michelmore R."/>
        </authorList>
    </citation>
    <scope>NUCLEOTIDE SEQUENCE [LARGE SCALE GENOMIC DNA]</scope>
</reference>
<sequence>MAHSLTTIPPTTTTKTPISTKSKRAVLHIPSLGFQRIWACHQHSKQVLDDHKPIHRRDVTLGLVGAALGLSVGSRDVSAAGRRPPPPSTEEKKDPNVSGVQAKVLASKKRKEAMKQSIAKLREKGKPLNEPAKEPQKEPAKEIVNEPAKEIVNEPSE</sequence>
<evidence type="ECO:0000313" key="1">
    <source>
        <dbReference type="EMBL" id="KAJ0034442.1"/>
    </source>
</evidence>